<keyword evidence="2" id="KW-0808">Transferase</keyword>
<dbReference type="OrthoDB" id="9804504at2"/>
<accession>E3HDY8</accession>
<dbReference type="InterPro" id="IPR031157">
    <property type="entry name" value="G_TR_CS"/>
</dbReference>
<evidence type="ECO:0000259" key="7">
    <source>
        <dbReference type="PROSITE" id="PS51722"/>
    </source>
</evidence>
<dbReference type="AlphaFoldDB" id="E3HDY8"/>
<dbReference type="SUPFAM" id="SSF50465">
    <property type="entry name" value="EF-Tu/eEF-1alpha/eIF2-gamma C-terminal domain"/>
    <property type="match status" value="1"/>
</dbReference>
<dbReference type="NCBIfam" id="TIGR02034">
    <property type="entry name" value="CysN"/>
    <property type="match status" value="1"/>
</dbReference>
<dbReference type="Proteomes" id="UP000006875">
    <property type="component" value="Plasmid pILYOP02"/>
</dbReference>
<evidence type="ECO:0000256" key="2">
    <source>
        <dbReference type="ARBA" id="ARBA00022679"/>
    </source>
</evidence>
<evidence type="ECO:0000313" key="8">
    <source>
        <dbReference type="EMBL" id="ADO84600.1"/>
    </source>
</evidence>
<proteinExistence type="predicted"/>
<dbReference type="InterPro" id="IPR000795">
    <property type="entry name" value="T_Tr_GTP-bd_dom"/>
</dbReference>
<dbReference type="Gene3D" id="2.40.30.10">
    <property type="entry name" value="Translation factors"/>
    <property type="match status" value="2"/>
</dbReference>
<dbReference type="SUPFAM" id="SSF50447">
    <property type="entry name" value="Translation proteins"/>
    <property type="match status" value="1"/>
</dbReference>
<organism evidence="8 9">
    <name type="scientific">Ilyobacter polytropus (strain ATCC 51220 / DSM 2926 / LMG 16218 / CuHBu1)</name>
    <dbReference type="NCBI Taxonomy" id="572544"/>
    <lineage>
        <taxon>Bacteria</taxon>
        <taxon>Fusobacteriati</taxon>
        <taxon>Fusobacteriota</taxon>
        <taxon>Fusobacteriia</taxon>
        <taxon>Fusobacteriales</taxon>
        <taxon>Fusobacteriaceae</taxon>
        <taxon>Ilyobacter</taxon>
    </lineage>
</organism>
<dbReference type="InterPro" id="IPR009001">
    <property type="entry name" value="Transl_elong_EF1A/Init_IF2_C"/>
</dbReference>
<reference evidence="8 9" key="1">
    <citation type="journal article" date="2010" name="Stand. Genomic Sci.">
        <title>Complete genome sequence of Ilyobacter polytropus type strain (CuHbu1).</title>
        <authorList>
            <person name="Sikorski J."/>
            <person name="Chertkov O."/>
            <person name="Lapidus A."/>
            <person name="Nolan M."/>
            <person name="Lucas S."/>
            <person name="Del Rio T.G."/>
            <person name="Tice H."/>
            <person name="Cheng J.F."/>
            <person name="Tapia R."/>
            <person name="Han C."/>
            <person name="Goodwin L."/>
            <person name="Pitluck S."/>
            <person name="Liolios K."/>
            <person name="Ivanova N."/>
            <person name="Mavromatis K."/>
            <person name="Mikhailova N."/>
            <person name="Pati A."/>
            <person name="Chen A."/>
            <person name="Palaniappan K."/>
            <person name="Land M."/>
            <person name="Hauser L."/>
            <person name="Chang Y.J."/>
            <person name="Jeffries C.D."/>
            <person name="Brambilla E."/>
            <person name="Yasawong M."/>
            <person name="Rohde M."/>
            <person name="Pukall R."/>
            <person name="Spring S."/>
            <person name="Goker M."/>
            <person name="Woyke T."/>
            <person name="Bristow J."/>
            <person name="Eisen J.A."/>
            <person name="Markowitz V."/>
            <person name="Hugenholtz P."/>
            <person name="Kyrpides N.C."/>
            <person name="Klenk H.P."/>
        </authorList>
    </citation>
    <scope>NUCLEOTIDE SEQUENCE [LARGE SCALE GENOMIC DNA]</scope>
    <source>
        <strain evidence="9">ATCC 51220 / DSM 2926 / LMG 16218 / CuHBu1</strain>
        <plasmid evidence="9">pILYOP02</plasmid>
    </source>
</reference>
<dbReference type="GO" id="GO:0005525">
    <property type="term" value="F:GTP binding"/>
    <property type="evidence" value="ECO:0007669"/>
    <property type="project" value="UniProtKB-KW"/>
</dbReference>
<dbReference type="CDD" id="cd04166">
    <property type="entry name" value="CysN_ATPS"/>
    <property type="match status" value="1"/>
</dbReference>
<dbReference type="InterPro" id="IPR044139">
    <property type="entry name" value="CysN_NoDQ_III"/>
</dbReference>
<dbReference type="InterPro" id="IPR009000">
    <property type="entry name" value="Transl_B-barrel_sf"/>
</dbReference>
<evidence type="ECO:0000256" key="3">
    <source>
        <dbReference type="ARBA" id="ARBA00022695"/>
    </source>
</evidence>
<dbReference type="InterPro" id="IPR054696">
    <property type="entry name" value="GTP-eEF1A_C"/>
</dbReference>
<feature type="domain" description="Tr-type G" evidence="7">
    <location>
        <begin position="7"/>
        <end position="220"/>
    </location>
</feature>
<sequence length="601" mass="68043">MKDIKRKEDMNIVIVGHVDHGKSTIIGRLLADTGSLPNGKLEEVKERCRRNSKPFEYAFLLDALKDEQAQGITIDSARCFFQTENREYIIIDAPGHIEFLKNMVTGASRAESALLVIDANEGIQENSKRHGYLLSMLGINQISVLVNKMDLVDYDEKVFQNIVKEYTGFLREINVEPDSFIPISGMIGDNITTKSENTPWYNGNTVINTLDNFQIAETSDDKPFRMPVQDVYKFTKDGDNRRIVAGTIETGKLSVGDEVVFYPSGKRSTVKSIEAFNRKTQNYVTAGYSTGFTLKEQIYITRGEMAGKVGVSNPKVATRIRVNLFWLGRSPMIKGNSYFLKIGNAKVKVEIEKIKRVIDASTLTNVNREQIDRNDVAECILKTQNPIAFDENKHIQNTSRFVIVDDYDISGGGTIEEALEDKQSKVRDQVLLRNYNWEKSMVSSSERAEGYNHKSKLLLITGRKGSGRRDIAKGLEKKLLSTGKKAYYLGVENLIYGIDADIKDPQKEDNREEFIRRFAEIAYILVDAGNILITTIVELSEEELELIKTVVSPENMEIIWIGERTPTDIKTDFYLPDLDGIEDGIIALKEYLQEKNIIMKF</sequence>
<dbReference type="Pfam" id="PF00009">
    <property type="entry name" value="GTP_EFTU"/>
    <property type="match status" value="1"/>
</dbReference>
<keyword evidence="4" id="KW-0547">Nucleotide-binding</keyword>
<geneLocation type="plasmid" evidence="8 9">
    <name>pILYOP02</name>
</geneLocation>
<dbReference type="InterPro" id="IPR041757">
    <property type="entry name" value="CysN_GTP-bd"/>
</dbReference>
<dbReference type="EC" id="2.7.7.4" evidence="1"/>
<dbReference type="InterPro" id="IPR027417">
    <property type="entry name" value="P-loop_NTPase"/>
</dbReference>
<evidence type="ECO:0000313" key="9">
    <source>
        <dbReference type="Proteomes" id="UP000006875"/>
    </source>
</evidence>
<protein>
    <recommendedName>
        <fullName evidence="1">sulfate adenylyltransferase</fullName>
        <ecNumber evidence="1">2.7.7.4</ecNumber>
    </recommendedName>
</protein>
<dbReference type="eggNOG" id="COG0529">
    <property type="taxonomic scope" value="Bacteria"/>
</dbReference>
<dbReference type="eggNOG" id="COG2895">
    <property type="taxonomic scope" value="Bacteria"/>
</dbReference>
<keyword evidence="9" id="KW-1185">Reference proteome</keyword>
<keyword evidence="8" id="KW-0614">Plasmid</keyword>
<dbReference type="PRINTS" id="PR00315">
    <property type="entry name" value="ELONGATNFCT"/>
</dbReference>
<name>E3HDY8_ILYPC</name>
<dbReference type="GO" id="GO:0004781">
    <property type="term" value="F:sulfate adenylyltransferase (ATP) activity"/>
    <property type="evidence" value="ECO:0007669"/>
    <property type="project" value="UniProtKB-EC"/>
</dbReference>
<dbReference type="Gene3D" id="3.40.50.300">
    <property type="entry name" value="P-loop containing nucleotide triphosphate hydrolases"/>
    <property type="match status" value="2"/>
</dbReference>
<evidence type="ECO:0000256" key="5">
    <source>
        <dbReference type="ARBA" id="ARBA00022840"/>
    </source>
</evidence>
<dbReference type="InterPro" id="IPR059117">
    <property type="entry name" value="APS_kinase_dom"/>
</dbReference>
<evidence type="ECO:0000256" key="6">
    <source>
        <dbReference type="ARBA" id="ARBA00023134"/>
    </source>
</evidence>
<keyword evidence="5" id="KW-0067">ATP-binding</keyword>
<evidence type="ECO:0000256" key="1">
    <source>
        <dbReference type="ARBA" id="ARBA00012391"/>
    </source>
</evidence>
<dbReference type="GO" id="GO:0005524">
    <property type="term" value="F:ATP binding"/>
    <property type="evidence" value="ECO:0007669"/>
    <property type="project" value="UniProtKB-KW"/>
</dbReference>
<dbReference type="InterPro" id="IPR011779">
    <property type="entry name" value="SO4_adenylTrfase_lsu"/>
</dbReference>
<keyword evidence="6" id="KW-0342">GTP-binding</keyword>
<dbReference type="Pfam" id="PF22594">
    <property type="entry name" value="GTP-eEF1A_C"/>
    <property type="match status" value="1"/>
</dbReference>
<keyword evidence="3 8" id="KW-0548">Nucleotidyltransferase</keyword>
<dbReference type="PROSITE" id="PS00301">
    <property type="entry name" value="G_TR_1"/>
    <property type="match status" value="1"/>
</dbReference>
<dbReference type="PANTHER" id="PTHR23115">
    <property type="entry name" value="TRANSLATION FACTOR"/>
    <property type="match status" value="1"/>
</dbReference>
<dbReference type="CDD" id="cd04095">
    <property type="entry name" value="CysN_NoDQ_III"/>
    <property type="match status" value="1"/>
</dbReference>
<dbReference type="Pfam" id="PF01583">
    <property type="entry name" value="APS_kinase"/>
    <property type="match status" value="1"/>
</dbReference>
<dbReference type="InterPro" id="IPR050100">
    <property type="entry name" value="TRAFAC_GTPase_members"/>
</dbReference>
<dbReference type="InterPro" id="IPR005225">
    <property type="entry name" value="Small_GTP-bd"/>
</dbReference>
<dbReference type="GO" id="GO:0003924">
    <property type="term" value="F:GTPase activity"/>
    <property type="evidence" value="ECO:0007669"/>
    <property type="project" value="InterPro"/>
</dbReference>
<gene>
    <name evidence="8" type="ordered locus">Ilyop_2848</name>
</gene>
<dbReference type="PROSITE" id="PS51722">
    <property type="entry name" value="G_TR_2"/>
    <property type="match status" value="1"/>
</dbReference>
<dbReference type="HOGENOM" id="CLU_007265_5_3_0"/>
<dbReference type="KEGG" id="ipo:Ilyop_2848"/>
<evidence type="ECO:0000256" key="4">
    <source>
        <dbReference type="ARBA" id="ARBA00022741"/>
    </source>
</evidence>
<dbReference type="NCBIfam" id="TIGR00231">
    <property type="entry name" value="small_GTP"/>
    <property type="match status" value="1"/>
</dbReference>
<dbReference type="GO" id="GO:0006790">
    <property type="term" value="P:sulfur compound metabolic process"/>
    <property type="evidence" value="ECO:0007669"/>
    <property type="project" value="InterPro"/>
</dbReference>
<dbReference type="SUPFAM" id="SSF52540">
    <property type="entry name" value="P-loop containing nucleoside triphosphate hydrolases"/>
    <property type="match status" value="2"/>
</dbReference>
<dbReference type="RefSeq" id="WP_013389252.1">
    <property type="nucleotide sequence ID" value="NC_014634.1"/>
</dbReference>
<dbReference type="EMBL" id="CP002283">
    <property type="protein sequence ID" value="ADO84600.1"/>
    <property type="molecule type" value="Genomic_DNA"/>
</dbReference>